<keyword evidence="1" id="KW-0732">Signal</keyword>
<dbReference type="Proteomes" id="UP001336314">
    <property type="component" value="Unassembled WGS sequence"/>
</dbReference>
<dbReference type="InterPro" id="IPR014990">
    <property type="entry name" value="DUF1838"/>
</dbReference>
<dbReference type="EMBL" id="JAUHLI010000018">
    <property type="protein sequence ID" value="MEE2002927.1"/>
    <property type="molecule type" value="Genomic_DNA"/>
</dbReference>
<evidence type="ECO:0000256" key="1">
    <source>
        <dbReference type="SAM" id="SignalP"/>
    </source>
</evidence>
<reference evidence="2 3" key="1">
    <citation type="submission" date="2023-07" db="EMBL/GenBank/DDBJ databases">
        <title>Alkalimonas sp., MEB108 novel, alkaliphilic bacterium isolated from Lonar Lake, India.</title>
        <authorList>
            <person name="Joshi A."/>
            <person name="Thite S."/>
        </authorList>
    </citation>
    <scope>NUCLEOTIDE SEQUENCE [LARGE SCALE GENOMIC DNA]</scope>
    <source>
        <strain evidence="2 3">MEB108</strain>
    </source>
</reference>
<evidence type="ECO:0000313" key="2">
    <source>
        <dbReference type="EMBL" id="MEE2002927.1"/>
    </source>
</evidence>
<dbReference type="RefSeq" id="WP_330129975.1">
    <property type="nucleotide sequence ID" value="NZ_JAUHLI010000018.1"/>
</dbReference>
<feature type="chain" id="PRO_5046787437" evidence="1">
    <location>
        <begin position="24"/>
        <end position="296"/>
    </location>
</feature>
<name>A0ABU7J9C6_9GAMM</name>
<evidence type="ECO:0000313" key="3">
    <source>
        <dbReference type="Proteomes" id="UP001336314"/>
    </source>
</evidence>
<organism evidence="2 3">
    <name type="scientific">Alkalimonas cellulosilytica</name>
    <dbReference type="NCBI Taxonomy" id="3058395"/>
    <lineage>
        <taxon>Bacteria</taxon>
        <taxon>Pseudomonadati</taxon>
        <taxon>Pseudomonadota</taxon>
        <taxon>Gammaproteobacteria</taxon>
        <taxon>Alkalimonas</taxon>
    </lineage>
</organism>
<dbReference type="Pfam" id="PF08894">
    <property type="entry name" value="DUF1838"/>
    <property type="match status" value="1"/>
</dbReference>
<keyword evidence="3" id="KW-1185">Reference proteome</keyword>
<comment type="caution">
    <text evidence="2">The sequence shown here is derived from an EMBL/GenBank/DDBJ whole genome shotgun (WGS) entry which is preliminary data.</text>
</comment>
<proteinExistence type="predicted"/>
<protein>
    <submittedName>
        <fullName evidence="2">DUF1838 family protein</fullName>
    </submittedName>
</protein>
<sequence>MKLKQIVLSCGLALSLAATGLVADERLDLTDSNDAYKAMLRLVGDLNGAPVFKDWDATIFMALPGEKPEPIIRTIGFNAGKMIPKDDGSYEWVTREVSYYVDLKTGEITETWFNPVTEQTVCVLQVANDPVSNVFPAPAQDGSNPMAFFTSFDVMGDVAALRWDIPLKYPNPLSPEEFPKESTGDTYIASEHFFFFARTEDLTDPSSTSTPTHYAWARTGPWLPWMMLADTPGHLIYSGHGRKYDSFDDLSEQLKSYTLKHFPEYVTAPDSFYQPNETSWTYYAKMKRANKLPECK</sequence>
<accession>A0ABU7J9C6</accession>
<gene>
    <name evidence="2" type="ORF">QWY20_15830</name>
</gene>
<feature type="signal peptide" evidence="1">
    <location>
        <begin position="1"/>
        <end position="23"/>
    </location>
</feature>